<keyword evidence="4" id="KW-0175">Coiled coil</keyword>
<dbReference type="PROSITE" id="PS50871">
    <property type="entry name" value="C1Q"/>
    <property type="match status" value="1"/>
</dbReference>
<dbReference type="Proteomes" id="UP000242638">
    <property type="component" value="Unassembled WGS sequence"/>
</dbReference>
<keyword evidence="2" id="KW-0964">Secreted</keyword>
<dbReference type="GO" id="GO:0005576">
    <property type="term" value="C:extracellular region"/>
    <property type="evidence" value="ECO:0007669"/>
    <property type="project" value="UniProtKB-SubCell"/>
</dbReference>
<organism evidence="7 8">
    <name type="scientific">Poecilia reticulata</name>
    <name type="common">Guppy</name>
    <name type="synonym">Acanthophacelus reticulatus</name>
    <dbReference type="NCBI Taxonomy" id="8081"/>
    <lineage>
        <taxon>Eukaryota</taxon>
        <taxon>Metazoa</taxon>
        <taxon>Chordata</taxon>
        <taxon>Craniata</taxon>
        <taxon>Vertebrata</taxon>
        <taxon>Euteleostomi</taxon>
        <taxon>Actinopterygii</taxon>
        <taxon>Neopterygii</taxon>
        <taxon>Teleostei</taxon>
        <taxon>Neoteleostei</taxon>
        <taxon>Acanthomorphata</taxon>
        <taxon>Ovalentaria</taxon>
        <taxon>Atherinomorphae</taxon>
        <taxon>Cyprinodontiformes</taxon>
        <taxon>Poeciliidae</taxon>
        <taxon>Poeciliinae</taxon>
        <taxon>Poecilia</taxon>
    </lineage>
</organism>
<feature type="signal peptide" evidence="5">
    <location>
        <begin position="1"/>
        <end position="19"/>
    </location>
</feature>
<evidence type="ECO:0000313" key="7">
    <source>
        <dbReference type="Ensembl" id="ENSPREP00000013949.1"/>
    </source>
</evidence>
<reference evidence="7" key="3">
    <citation type="submission" date="2025-09" db="UniProtKB">
        <authorList>
            <consortium name="Ensembl"/>
        </authorList>
    </citation>
    <scope>IDENTIFICATION</scope>
    <source>
        <strain evidence="7">Guanapo</strain>
    </source>
</reference>
<keyword evidence="8" id="KW-1185">Reference proteome</keyword>
<reference evidence="8" key="1">
    <citation type="submission" date="2013-11" db="EMBL/GenBank/DDBJ databases">
        <title>The genomic landscape of the Guanapo guppy.</title>
        <authorList>
            <person name="Kuenstner A."/>
            <person name="Dreyer C."/>
        </authorList>
    </citation>
    <scope>NUCLEOTIDE SEQUENCE</scope>
    <source>
        <strain evidence="8">Guanapo</strain>
    </source>
</reference>
<dbReference type="PANTHER" id="PTHR22923">
    <property type="entry name" value="CEREBELLIN-RELATED"/>
    <property type="match status" value="1"/>
</dbReference>
<dbReference type="Ensembl" id="ENSPRET00000014093.1">
    <property type="protein sequence ID" value="ENSPREP00000013949.1"/>
    <property type="gene ID" value="ENSPREG00000009466.1"/>
</dbReference>
<dbReference type="InterPro" id="IPR050822">
    <property type="entry name" value="Cerebellin_Synaptic_Org"/>
</dbReference>
<feature type="domain" description="C1q" evidence="6">
    <location>
        <begin position="93"/>
        <end position="232"/>
    </location>
</feature>
<evidence type="ECO:0000256" key="5">
    <source>
        <dbReference type="SAM" id="SignalP"/>
    </source>
</evidence>
<feature type="chain" id="PRO_5018090173" description="C1q domain-containing protein" evidence="5">
    <location>
        <begin position="20"/>
        <end position="232"/>
    </location>
</feature>
<evidence type="ECO:0000256" key="3">
    <source>
        <dbReference type="ARBA" id="ARBA00022729"/>
    </source>
</evidence>
<sequence>MRTFLTFLFILLLCNLHRAQEHSSNSVISGEDEAETQMSRSEKNKEELELQLDIWEELRNLRDLVLVQAVELRLLSAKLAESDNRMKVLQEEITASKVAFSTSLLETGEGNTFYDDYTTMVFRNVITNIGNHYNPITGFFTAPVRGVYYFRFTAHIAHTIERSMTIRIVKNNDLIVLSGERATTTTDPEDNVSNGVVLELEVGDLVALQLSGNAWDDQYHRTTFGGFLLFAL</sequence>
<evidence type="ECO:0000256" key="4">
    <source>
        <dbReference type="SAM" id="Coils"/>
    </source>
</evidence>
<evidence type="ECO:0000259" key="6">
    <source>
        <dbReference type="PROSITE" id="PS50871"/>
    </source>
</evidence>
<dbReference type="InterPro" id="IPR008983">
    <property type="entry name" value="Tumour_necrosis_fac-like_dom"/>
</dbReference>
<reference evidence="7" key="2">
    <citation type="submission" date="2025-08" db="UniProtKB">
        <authorList>
            <consortium name="Ensembl"/>
        </authorList>
    </citation>
    <scope>IDENTIFICATION</scope>
    <source>
        <strain evidence="7">Guanapo</strain>
    </source>
</reference>
<dbReference type="Gene3D" id="2.60.120.40">
    <property type="match status" value="1"/>
</dbReference>
<comment type="subcellular location">
    <subcellularLocation>
        <location evidence="1">Secreted</location>
    </subcellularLocation>
</comment>
<dbReference type="PANTHER" id="PTHR22923:SF102">
    <property type="entry name" value="CEREBELLIN 13-RELATED"/>
    <property type="match status" value="1"/>
</dbReference>
<keyword evidence="3 5" id="KW-0732">Signal</keyword>
<dbReference type="GeneTree" id="ENSGT00950000183116"/>
<protein>
    <recommendedName>
        <fullName evidence="6">C1q domain-containing protein</fullName>
    </recommendedName>
</protein>
<dbReference type="InterPro" id="IPR001073">
    <property type="entry name" value="C1q_dom"/>
</dbReference>
<feature type="coiled-coil region" evidence="4">
    <location>
        <begin position="31"/>
        <end position="92"/>
    </location>
</feature>
<dbReference type="AlphaFoldDB" id="A0A3P9NWK2"/>
<dbReference type="OMA" id="CRAQINS"/>
<dbReference type="SUPFAM" id="SSF49842">
    <property type="entry name" value="TNF-like"/>
    <property type="match status" value="1"/>
</dbReference>
<evidence type="ECO:0000256" key="2">
    <source>
        <dbReference type="ARBA" id="ARBA00022525"/>
    </source>
</evidence>
<evidence type="ECO:0000313" key="8">
    <source>
        <dbReference type="Proteomes" id="UP000242638"/>
    </source>
</evidence>
<name>A0A3P9NWK2_POERE</name>
<dbReference type="SMART" id="SM00110">
    <property type="entry name" value="C1Q"/>
    <property type="match status" value="1"/>
</dbReference>
<accession>A0A3P9NWK2</accession>
<proteinExistence type="predicted"/>
<dbReference type="Pfam" id="PF00386">
    <property type="entry name" value="C1q"/>
    <property type="match status" value="1"/>
</dbReference>
<evidence type="ECO:0000256" key="1">
    <source>
        <dbReference type="ARBA" id="ARBA00004613"/>
    </source>
</evidence>
<dbReference type="PRINTS" id="PR00007">
    <property type="entry name" value="COMPLEMNTC1Q"/>
</dbReference>